<name>A0ACC0ZGY0_9ROSI</name>
<evidence type="ECO:0000313" key="2">
    <source>
        <dbReference type="Proteomes" id="UP001163603"/>
    </source>
</evidence>
<comment type="caution">
    <text evidence="1">The sequence shown here is derived from an EMBL/GenBank/DDBJ whole genome shotgun (WGS) entry which is preliminary data.</text>
</comment>
<accession>A0ACC0ZGY0</accession>
<proteinExistence type="predicted"/>
<keyword evidence="2" id="KW-1185">Reference proteome</keyword>
<dbReference type="Proteomes" id="UP001163603">
    <property type="component" value="Chromosome 2"/>
</dbReference>
<reference evidence="2" key="1">
    <citation type="journal article" date="2023" name="G3 (Bethesda)">
        <title>Genome assembly and association tests identify interacting loci associated with vigor, precocity, and sex in interspecific pistachio rootstocks.</title>
        <authorList>
            <person name="Palmer W."/>
            <person name="Jacygrad E."/>
            <person name="Sagayaradj S."/>
            <person name="Cavanaugh K."/>
            <person name="Han R."/>
            <person name="Bertier L."/>
            <person name="Beede B."/>
            <person name="Kafkas S."/>
            <person name="Golino D."/>
            <person name="Preece J."/>
            <person name="Michelmore R."/>
        </authorList>
    </citation>
    <scope>NUCLEOTIDE SEQUENCE [LARGE SCALE GENOMIC DNA]</scope>
</reference>
<protein>
    <submittedName>
        <fullName evidence="1">Uncharacterized protein</fullName>
    </submittedName>
</protein>
<evidence type="ECO:0000313" key="1">
    <source>
        <dbReference type="EMBL" id="KAJ0049362.1"/>
    </source>
</evidence>
<organism evidence="1 2">
    <name type="scientific">Pistacia integerrima</name>
    <dbReference type="NCBI Taxonomy" id="434235"/>
    <lineage>
        <taxon>Eukaryota</taxon>
        <taxon>Viridiplantae</taxon>
        <taxon>Streptophyta</taxon>
        <taxon>Embryophyta</taxon>
        <taxon>Tracheophyta</taxon>
        <taxon>Spermatophyta</taxon>
        <taxon>Magnoliopsida</taxon>
        <taxon>eudicotyledons</taxon>
        <taxon>Gunneridae</taxon>
        <taxon>Pentapetalae</taxon>
        <taxon>rosids</taxon>
        <taxon>malvids</taxon>
        <taxon>Sapindales</taxon>
        <taxon>Anacardiaceae</taxon>
        <taxon>Pistacia</taxon>
    </lineage>
</organism>
<gene>
    <name evidence="1" type="ORF">Pint_15806</name>
</gene>
<sequence length="74" mass="8723">MQHCGIGVFRISFASSNLIARIDQLHLDYLWLCTMVQCVVKIFFILHFPVIFVHLRYVDLLLKFNASSCLFNFR</sequence>
<dbReference type="EMBL" id="CM047737">
    <property type="protein sequence ID" value="KAJ0049362.1"/>
    <property type="molecule type" value="Genomic_DNA"/>
</dbReference>